<evidence type="ECO:0000313" key="1">
    <source>
        <dbReference type="EMBL" id="GGA58490.1"/>
    </source>
</evidence>
<dbReference type="Proteomes" id="UP000596977">
    <property type="component" value="Unassembled WGS sequence"/>
</dbReference>
<organism evidence="1 2">
    <name type="scientific">Pelagibacterium lentulum</name>
    <dbReference type="NCBI Taxonomy" id="2029865"/>
    <lineage>
        <taxon>Bacteria</taxon>
        <taxon>Pseudomonadati</taxon>
        <taxon>Pseudomonadota</taxon>
        <taxon>Alphaproteobacteria</taxon>
        <taxon>Hyphomicrobiales</taxon>
        <taxon>Devosiaceae</taxon>
        <taxon>Pelagibacterium</taxon>
    </lineage>
</organism>
<dbReference type="EMBL" id="BMKB01000005">
    <property type="protein sequence ID" value="GGA58490.1"/>
    <property type="molecule type" value="Genomic_DNA"/>
</dbReference>
<name>A0A916RJ21_9HYPH</name>
<evidence type="ECO:0000313" key="2">
    <source>
        <dbReference type="Proteomes" id="UP000596977"/>
    </source>
</evidence>
<sequence length="73" mass="8322">MSVPSRKRFSISTFMRWAWSMLRPMTTIGKPENKAQAWRAFRISQATYSPVRAKNMRPLPVVGRGRLVTIAAA</sequence>
<dbReference type="AlphaFoldDB" id="A0A916RJ21"/>
<reference evidence="1 2" key="1">
    <citation type="journal article" date="2014" name="Int. J. Syst. Evol. Microbiol.">
        <title>Complete genome sequence of Corynebacterium casei LMG S-19264T (=DSM 44701T), isolated from a smear-ripened cheese.</title>
        <authorList>
            <consortium name="US DOE Joint Genome Institute (JGI-PGF)"/>
            <person name="Walter F."/>
            <person name="Albersmeier A."/>
            <person name="Kalinowski J."/>
            <person name="Ruckert C."/>
        </authorList>
    </citation>
    <scope>NUCLEOTIDE SEQUENCE [LARGE SCALE GENOMIC DNA]</scope>
    <source>
        <strain evidence="1 2">CGMCC 1.15896</strain>
    </source>
</reference>
<accession>A0A916RJ21</accession>
<keyword evidence="2" id="KW-1185">Reference proteome</keyword>
<protein>
    <submittedName>
        <fullName evidence="1">Uncharacterized protein</fullName>
    </submittedName>
</protein>
<comment type="caution">
    <text evidence="1">The sequence shown here is derived from an EMBL/GenBank/DDBJ whole genome shotgun (WGS) entry which is preliminary data.</text>
</comment>
<proteinExistence type="predicted"/>
<gene>
    <name evidence="1" type="ORF">GCM10011499_30790</name>
</gene>